<evidence type="ECO:0000256" key="1">
    <source>
        <dbReference type="ARBA" id="ARBA00004365"/>
    </source>
</evidence>
<evidence type="ECO:0000313" key="5">
    <source>
        <dbReference type="EMBL" id="MFD1342220.1"/>
    </source>
</evidence>
<name>A0ABW3ZHL2_9RHOB</name>
<evidence type="ECO:0000313" key="6">
    <source>
        <dbReference type="Proteomes" id="UP001597135"/>
    </source>
</evidence>
<gene>
    <name evidence="5" type="ORF">ACFQ4E_07305</name>
</gene>
<dbReference type="EMBL" id="JBHTMU010000009">
    <property type="protein sequence ID" value="MFD1342220.1"/>
    <property type="molecule type" value="Genomic_DNA"/>
</dbReference>
<keyword evidence="6" id="KW-1185">Reference proteome</keyword>
<comment type="similarity">
    <text evidence="2">Belongs to the bacterial flagellin family.</text>
</comment>
<comment type="caution">
    <text evidence="5">The sequence shown here is derived from an EMBL/GenBank/DDBJ whole genome shotgun (WGS) entry which is preliminary data.</text>
</comment>
<comment type="subcellular location">
    <subcellularLocation>
        <location evidence="1">Bacterial flagellum</location>
    </subcellularLocation>
</comment>
<protein>
    <submittedName>
        <fullName evidence="5">Flagellin</fullName>
    </submittedName>
</protein>
<dbReference type="Gene3D" id="1.20.1330.10">
    <property type="entry name" value="f41 fragment of flagellin, N-terminal domain"/>
    <property type="match status" value="1"/>
</dbReference>
<dbReference type="PANTHER" id="PTHR42792:SF1">
    <property type="entry name" value="FLAGELLAR HOOK-ASSOCIATED PROTEIN 3"/>
    <property type="match status" value="1"/>
</dbReference>
<evidence type="ECO:0000256" key="3">
    <source>
        <dbReference type="ARBA" id="ARBA00023143"/>
    </source>
</evidence>
<keyword evidence="5" id="KW-0969">Cilium</keyword>
<dbReference type="InterPro" id="IPR001492">
    <property type="entry name" value="Flagellin"/>
</dbReference>
<dbReference type="InterPro" id="IPR046358">
    <property type="entry name" value="Flagellin_C"/>
</dbReference>
<dbReference type="PANTHER" id="PTHR42792">
    <property type="entry name" value="FLAGELLIN"/>
    <property type="match status" value="1"/>
</dbReference>
<dbReference type="RefSeq" id="WP_386802281.1">
    <property type="nucleotide sequence ID" value="NZ_JBHTMU010000009.1"/>
</dbReference>
<dbReference type="Pfam" id="PF00700">
    <property type="entry name" value="Flagellin_C"/>
    <property type="match status" value="1"/>
</dbReference>
<reference evidence="6" key="1">
    <citation type="journal article" date="2019" name="Int. J. Syst. Evol. Microbiol.">
        <title>The Global Catalogue of Microorganisms (GCM) 10K type strain sequencing project: providing services to taxonomists for standard genome sequencing and annotation.</title>
        <authorList>
            <consortium name="The Broad Institute Genomics Platform"/>
            <consortium name="The Broad Institute Genome Sequencing Center for Infectious Disease"/>
            <person name="Wu L."/>
            <person name="Ma J."/>
        </authorList>
    </citation>
    <scope>NUCLEOTIDE SEQUENCE [LARGE SCALE GENOMIC DNA]</scope>
    <source>
        <strain evidence="6">CCUG 62953</strain>
    </source>
</reference>
<organism evidence="5 6">
    <name type="scientific">Litorisediminicola beolgyonensis</name>
    <dbReference type="NCBI Taxonomy" id="1173614"/>
    <lineage>
        <taxon>Bacteria</taxon>
        <taxon>Pseudomonadati</taxon>
        <taxon>Pseudomonadota</taxon>
        <taxon>Alphaproteobacteria</taxon>
        <taxon>Rhodobacterales</taxon>
        <taxon>Paracoccaceae</taxon>
        <taxon>Litorisediminicola</taxon>
    </lineage>
</organism>
<feature type="domain" description="Flagellin C-terminal" evidence="4">
    <location>
        <begin position="258"/>
        <end position="334"/>
    </location>
</feature>
<proteinExistence type="inferred from homology"/>
<evidence type="ECO:0000256" key="2">
    <source>
        <dbReference type="ARBA" id="ARBA00005709"/>
    </source>
</evidence>
<dbReference type="Proteomes" id="UP001597135">
    <property type="component" value="Unassembled WGS sequence"/>
</dbReference>
<dbReference type="SUPFAM" id="SSF64518">
    <property type="entry name" value="Phase 1 flagellin"/>
    <property type="match status" value="1"/>
</dbReference>
<keyword evidence="5" id="KW-0282">Flagellum</keyword>
<evidence type="ECO:0000259" key="4">
    <source>
        <dbReference type="Pfam" id="PF00700"/>
    </source>
</evidence>
<accession>A0ABW3ZHL2</accession>
<keyword evidence="3" id="KW-0975">Bacterial flagellum</keyword>
<sequence>MMISIGDMAQSFLARAHQGRLKMQVSELGLALTTGRVTDRAAHLRGDSASAHSLSLQLSRLDGFRVTGSEAKLLATGMQTALGRVQELQQDLAPLLLQANLLVTPELRQTLADQSANALSDMIGALNTTAGGQYLFGGAATERAPLQNATSLIDDLVAAIGPSPELTSVQDALDQWFDLPAGGFETQTYLGAADGRSDFSIASGKVASLSIRADDPAIRDGLKGLAKAVLASDTRIGLSARDQTDLLKDAGTTLTATQSQLSVLRASVGVQENRIEAAATLVASESRALNIALSRLVGADPYETASELEASQVQLETLYTVTLRASQLSLVNFLK</sequence>
<keyword evidence="5" id="KW-0966">Cell projection</keyword>